<feature type="signal peptide" evidence="1">
    <location>
        <begin position="1"/>
        <end position="33"/>
    </location>
</feature>
<evidence type="ECO:0000313" key="2">
    <source>
        <dbReference type="EMBL" id="AZG48263.1"/>
    </source>
</evidence>
<feature type="chain" id="PRO_5017979499" evidence="1">
    <location>
        <begin position="34"/>
        <end position="157"/>
    </location>
</feature>
<accession>A0A3G8JTL9</accession>
<dbReference type="EMBL" id="CP033972">
    <property type="protein sequence ID" value="AZG48263.1"/>
    <property type="molecule type" value="Genomic_DNA"/>
</dbReference>
<evidence type="ECO:0000313" key="3">
    <source>
        <dbReference type="Proteomes" id="UP000271469"/>
    </source>
</evidence>
<evidence type="ECO:0000256" key="1">
    <source>
        <dbReference type="SAM" id="SignalP"/>
    </source>
</evidence>
<dbReference type="AlphaFoldDB" id="A0A3G8JTL9"/>
<name>A0A3G8JTL9_9ACTN</name>
<protein>
    <submittedName>
        <fullName evidence="2">Uncharacterized protein</fullName>
    </submittedName>
</protein>
<dbReference type="KEGG" id="gom:D7316_04880"/>
<keyword evidence="1" id="KW-0732">Signal</keyword>
<dbReference type="Proteomes" id="UP000271469">
    <property type="component" value="Chromosome"/>
</dbReference>
<organism evidence="2 3">
    <name type="scientific">Gordonia insulae</name>
    <dbReference type="NCBI Taxonomy" id="2420509"/>
    <lineage>
        <taxon>Bacteria</taxon>
        <taxon>Bacillati</taxon>
        <taxon>Actinomycetota</taxon>
        <taxon>Actinomycetes</taxon>
        <taxon>Mycobacteriales</taxon>
        <taxon>Gordoniaceae</taxon>
        <taxon>Gordonia</taxon>
    </lineage>
</organism>
<reference evidence="2 3" key="1">
    <citation type="submission" date="2018-11" db="EMBL/GenBank/DDBJ databases">
        <title>Gordonia insulae sp. nov., isolated from an island soil.</title>
        <authorList>
            <person name="Kim Y.S."/>
            <person name="Kim S.B."/>
        </authorList>
    </citation>
    <scope>NUCLEOTIDE SEQUENCE [LARGE SCALE GENOMIC DNA]</scope>
    <source>
        <strain evidence="2 3">MMS17-SY073</strain>
    </source>
</reference>
<keyword evidence="3" id="KW-1185">Reference proteome</keyword>
<sequence>MIVTRRISRAAACMTVVGIAAVTAALSAAPADAAPGRSLRVEQVPNVGITVNDNGISGGFVANLAATATTPGTARLTILPWETACRGNLANARAAVTWRNEQTNRTDDAVFPVCRNGKPAPGPDVATGVGRISFTTTIIGRTDQAFTVVPGTGWFYR</sequence>
<proteinExistence type="predicted"/>
<gene>
    <name evidence="2" type="ORF">D7316_04880</name>
</gene>